<keyword evidence="7" id="KW-1185">Reference proteome</keyword>
<name>A0A8W8J4G3_MAGGI</name>
<dbReference type="EnsemblMetazoa" id="G17203.1">
    <property type="protein sequence ID" value="G17203.1:cds"/>
    <property type="gene ID" value="G17203"/>
</dbReference>
<dbReference type="Gene3D" id="3.30.110.170">
    <property type="entry name" value="Protein of unknown function (DUF541), domain 1"/>
    <property type="match status" value="1"/>
</dbReference>
<evidence type="ECO:0000256" key="5">
    <source>
        <dbReference type="ARBA" id="ARBA00023242"/>
    </source>
</evidence>
<dbReference type="GO" id="GO:0043123">
    <property type="term" value="P:positive regulation of canonical NF-kappaB signal transduction"/>
    <property type="evidence" value="ECO:0007669"/>
    <property type="project" value="InterPro"/>
</dbReference>
<sequence>MSLFKPSHVFANLPDTASEMNKMNAFANDENKITEAKIDNRLIQVSSVGVVTLPPDRCRLTIRVTSTKENVADVKESTTRRLDYIIQTLHNHSVKDSDIQISKSMRRSDSMYQMDVEVTALFIDLHKCQNVSNLLVEKLDPTVTVCLPEFFHSSVTLQNLRHQASLLAIHNAKQKAQEMARFVNQSVGRPISIKEQENKEWQGTEESAEEFLTPRTLQQKLNDASVTVSSKISITFELKPKVKKSGPDAVKS</sequence>
<evidence type="ECO:0000313" key="6">
    <source>
        <dbReference type="EnsemblMetazoa" id="G17203.1:cds"/>
    </source>
</evidence>
<accession>A0A8W8J4G3</accession>
<evidence type="ECO:0000313" key="7">
    <source>
        <dbReference type="Proteomes" id="UP000005408"/>
    </source>
</evidence>
<dbReference type="Pfam" id="PF04402">
    <property type="entry name" value="SIMPL"/>
    <property type="match status" value="1"/>
</dbReference>
<dbReference type="Gene3D" id="3.30.70.2970">
    <property type="entry name" value="Protein of unknown function (DUF541), domain 2"/>
    <property type="match status" value="1"/>
</dbReference>
<dbReference type="GO" id="GO:0005737">
    <property type="term" value="C:cytoplasm"/>
    <property type="evidence" value="ECO:0007669"/>
    <property type="project" value="UniProtKB-SubCell"/>
</dbReference>
<protein>
    <recommendedName>
        <fullName evidence="8">Interleukin-1 receptor-associated kinase 1-binding protein 1</fullName>
    </recommendedName>
</protein>
<comment type="similarity">
    <text evidence="3">Belongs to the IRAK1BP1 family.</text>
</comment>
<proteinExistence type="inferred from homology"/>
<dbReference type="GO" id="GO:0005634">
    <property type="term" value="C:nucleus"/>
    <property type="evidence" value="ECO:0007669"/>
    <property type="project" value="UniProtKB-SubCell"/>
</dbReference>
<reference evidence="6" key="1">
    <citation type="submission" date="2022-08" db="UniProtKB">
        <authorList>
            <consortium name="EnsemblMetazoa"/>
        </authorList>
    </citation>
    <scope>IDENTIFICATION</scope>
    <source>
        <strain evidence="6">05x7-T-G4-1.051#20</strain>
    </source>
</reference>
<dbReference type="InterPro" id="IPR007497">
    <property type="entry name" value="SIMPL/DUF541"/>
</dbReference>
<dbReference type="GO" id="GO:0006955">
    <property type="term" value="P:immune response"/>
    <property type="evidence" value="ECO:0007669"/>
    <property type="project" value="InterPro"/>
</dbReference>
<organism evidence="6 7">
    <name type="scientific">Magallana gigas</name>
    <name type="common">Pacific oyster</name>
    <name type="synonym">Crassostrea gigas</name>
    <dbReference type="NCBI Taxonomy" id="29159"/>
    <lineage>
        <taxon>Eukaryota</taxon>
        <taxon>Metazoa</taxon>
        <taxon>Spiralia</taxon>
        <taxon>Lophotrochozoa</taxon>
        <taxon>Mollusca</taxon>
        <taxon>Bivalvia</taxon>
        <taxon>Autobranchia</taxon>
        <taxon>Pteriomorphia</taxon>
        <taxon>Ostreida</taxon>
        <taxon>Ostreoidea</taxon>
        <taxon>Ostreidae</taxon>
        <taxon>Magallana</taxon>
    </lineage>
</organism>
<keyword evidence="5" id="KW-0539">Nucleus</keyword>
<evidence type="ECO:0000256" key="2">
    <source>
        <dbReference type="ARBA" id="ARBA00004496"/>
    </source>
</evidence>
<keyword evidence="4" id="KW-0963">Cytoplasm</keyword>
<evidence type="ECO:0000256" key="1">
    <source>
        <dbReference type="ARBA" id="ARBA00004123"/>
    </source>
</evidence>
<dbReference type="Proteomes" id="UP000005408">
    <property type="component" value="Unassembled WGS sequence"/>
</dbReference>
<evidence type="ECO:0000256" key="3">
    <source>
        <dbReference type="ARBA" id="ARBA00005509"/>
    </source>
</evidence>
<dbReference type="PANTHER" id="PTHR18842">
    <property type="entry name" value="INTERLEUKIN-1 RECEPTOR-ASSOCIATED KINASE 1-BINDING PROTEIN 1"/>
    <property type="match status" value="1"/>
</dbReference>
<evidence type="ECO:0000256" key="4">
    <source>
        <dbReference type="ARBA" id="ARBA00022490"/>
    </source>
</evidence>
<evidence type="ECO:0008006" key="8">
    <source>
        <dbReference type="Google" id="ProtNLM"/>
    </source>
</evidence>
<dbReference type="InterPro" id="IPR030312">
    <property type="entry name" value="IRAK1BP1"/>
</dbReference>
<dbReference type="PANTHER" id="PTHR18842:SF2">
    <property type="entry name" value="INTERLEUKIN-1 RECEPTOR-ASSOCIATED KINASE 1-BINDING PROTEIN 1"/>
    <property type="match status" value="1"/>
</dbReference>
<dbReference type="AlphaFoldDB" id="A0A8W8J4G3"/>
<comment type="subcellular location">
    <subcellularLocation>
        <location evidence="2">Cytoplasm</location>
    </subcellularLocation>
    <subcellularLocation>
        <location evidence="1">Nucleus</location>
    </subcellularLocation>
</comment>